<comment type="pathway">
    <text evidence="2">Siderophore biosynthesis; mycobactin biosynthesis.</text>
</comment>
<evidence type="ECO:0000313" key="8">
    <source>
        <dbReference type="Proteomes" id="UP000380867"/>
    </source>
</evidence>
<dbReference type="GO" id="GO:0016881">
    <property type="term" value="F:acid-amino acid ligase activity"/>
    <property type="evidence" value="ECO:0007669"/>
    <property type="project" value="UniProtKB-ARBA"/>
</dbReference>
<accession>A0A5M4FD47</accession>
<dbReference type="GO" id="GO:0016746">
    <property type="term" value="F:acyltransferase activity"/>
    <property type="evidence" value="ECO:0007669"/>
    <property type="project" value="InterPro"/>
</dbReference>
<dbReference type="InterPro" id="IPR037455">
    <property type="entry name" value="LucA/IucC-like"/>
</dbReference>
<dbReference type="GO" id="GO:0019290">
    <property type="term" value="P:siderophore biosynthetic process"/>
    <property type="evidence" value="ECO:0007669"/>
    <property type="project" value="InterPro"/>
</dbReference>
<dbReference type="UniPathway" id="UPA00011"/>
<name>A0A5M4FD47_9ACTN</name>
<proteinExistence type="inferred from homology"/>
<dbReference type="SMART" id="SM01006">
    <property type="entry name" value="AlcB"/>
    <property type="match status" value="1"/>
</dbReference>
<evidence type="ECO:0000256" key="3">
    <source>
        <dbReference type="ARBA" id="ARBA00007832"/>
    </source>
</evidence>
<comment type="function">
    <text evidence="1">Acyltransferase required for the direct transfer of medium- to long-chain fatty acyl moieties from a carrier protein (MbtL) on to the epsilon-amino group of lysine residue in the mycobactin core.</text>
</comment>
<dbReference type="InterPro" id="IPR016181">
    <property type="entry name" value="Acyl_CoA_acyltransferase"/>
</dbReference>
<dbReference type="Gene3D" id="1.10.510.40">
    <property type="match status" value="1"/>
</dbReference>
<dbReference type="PANTHER" id="PTHR34384:SF6">
    <property type="entry name" value="STAPHYLOFERRIN B SYNTHASE"/>
    <property type="match status" value="1"/>
</dbReference>
<dbReference type="EMBL" id="SDPQ02000002">
    <property type="protein sequence ID" value="KAA1397126.1"/>
    <property type="molecule type" value="Genomic_DNA"/>
</dbReference>
<feature type="domain" description="Acyltransferase MbtK/IucB-like conserved" evidence="6">
    <location>
        <begin position="19"/>
        <end position="66"/>
    </location>
</feature>
<comment type="caution">
    <text evidence="7">The sequence shown here is derived from an EMBL/GenBank/DDBJ whole genome shotgun (WGS) entry which is preliminary data.</text>
</comment>
<evidence type="ECO:0000256" key="5">
    <source>
        <dbReference type="ARBA" id="ARBA00031122"/>
    </source>
</evidence>
<dbReference type="Pfam" id="PF04183">
    <property type="entry name" value="IucA_IucC"/>
    <property type="match status" value="1"/>
</dbReference>
<dbReference type="Pfam" id="PF06276">
    <property type="entry name" value="FhuF"/>
    <property type="match status" value="1"/>
</dbReference>
<dbReference type="RefSeq" id="WP_149688619.1">
    <property type="nucleotide sequence ID" value="NZ_SDPQ02000002.1"/>
</dbReference>
<evidence type="ECO:0000256" key="2">
    <source>
        <dbReference type="ARBA" id="ARBA00005102"/>
    </source>
</evidence>
<evidence type="ECO:0000259" key="6">
    <source>
        <dbReference type="SMART" id="SM01006"/>
    </source>
</evidence>
<evidence type="ECO:0000256" key="4">
    <source>
        <dbReference type="ARBA" id="ARBA00020586"/>
    </source>
</evidence>
<protein>
    <recommendedName>
        <fullName evidence="4">Lysine N-acyltransferase MbtK</fullName>
    </recommendedName>
    <alternativeName>
        <fullName evidence="5">Mycobactin synthase protein K</fullName>
    </alternativeName>
</protein>
<dbReference type="Pfam" id="PF13523">
    <property type="entry name" value="Acetyltransf_8"/>
    <property type="match status" value="1"/>
</dbReference>
<comment type="similarity">
    <text evidence="3">Belongs to the IucA/IucC family.</text>
</comment>
<dbReference type="InterPro" id="IPR019432">
    <property type="entry name" value="Acyltransferase_MbtK/IucB-like"/>
</dbReference>
<reference evidence="7" key="1">
    <citation type="submission" date="2019-09" db="EMBL/GenBank/DDBJ databases">
        <authorList>
            <person name="Li J."/>
        </authorList>
    </citation>
    <scope>NUCLEOTIDE SEQUENCE [LARGE SCALE GENOMIC DNA]</scope>
    <source>
        <strain evidence="7">JCM 14732</strain>
    </source>
</reference>
<dbReference type="Proteomes" id="UP000380867">
    <property type="component" value="Unassembled WGS sequence"/>
</dbReference>
<dbReference type="InterPro" id="IPR007310">
    <property type="entry name" value="Aerobactin_biosyn_IucA/IucC_N"/>
</dbReference>
<dbReference type="Gene3D" id="3.30.310.280">
    <property type="match status" value="1"/>
</dbReference>
<evidence type="ECO:0000256" key="1">
    <source>
        <dbReference type="ARBA" id="ARBA00003818"/>
    </source>
</evidence>
<dbReference type="OrthoDB" id="495728at2"/>
<dbReference type="InterPro" id="IPR022770">
    <property type="entry name" value="IucA/IucC-like_C"/>
</dbReference>
<dbReference type="PANTHER" id="PTHR34384">
    <property type="entry name" value="L-2,3-DIAMINOPROPANOATE--CITRATE LIGASE"/>
    <property type="match status" value="1"/>
</dbReference>
<keyword evidence="8" id="KW-1185">Reference proteome</keyword>
<dbReference type="Gene3D" id="6.10.250.3370">
    <property type="match status" value="1"/>
</dbReference>
<dbReference type="Gene3D" id="3.40.630.30">
    <property type="match status" value="1"/>
</dbReference>
<organism evidence="7 8">
    <name type="scientific">Aeromicrobium ginsengisoli</name>
    <dbReference type="NCBI Taxonomy" id="363867"/>
    <lineage>
        <taxon>Bacteria</taxon>
        <taxon>Bacillati</taxon>
        <taxon>Actinomycetota</taxon>
        <taxon>Actinomycetes</taxon>
        <taxon>Propionibacteriales</taxon>
        <taxon>Nocardioidaceae</taxon>
        <taxon>Aeromicrobium</taxon>
    </lineage>
</organism>
<evidence type="ECO:0000313" key="7">
    <source>
        <dbReference type="EMBL" id="KAA1397126.1"/>
    </source>
</evidence>
<dbReference type="AlphaFoldDB" id="A0A5M4FD47"/>
<dbReference type="SUPFAM" id="SSF55729">
    <property type="entry name" value="Acyl-CoA N-acyltransferases (Nat)"/>
    <property type="match status" value="1"/>
</dbReference>
<sequence length="781" mass="86954">MTTSTLFARVTHLGRVTLEPLEVDRDAETLHTWVTHPRAVYWGMQAASLEEVREAYADIVADPHHDAWLGRVDGEPAFLAETYDPAHGELADAYDVLDGDIGMHVLVAPTDQPRSGFTSAVFRTVMELCFDDPRHRRVVVEPDVRNDRIAVLNAAAGFRVEREVRLAGKTAALSTCTRDQFARSEMVRGRATDGDDPRVASEHLTPEAMQVAHRFLVAKALAEFSHERLLVPEPVGHDHQVTIGDARYRFHARRYELEHWVVEPWSVTRDVGGEPAELDALAFIAEHAEVLGIPDALLPTYLEEISSTLASAAWKYVHATLSSADLVDADFQAIEAAMTEGHPAFVANNGRIGFSASEYASYAPEAGRPFAVVWLAVRRTKAHLSLGEGIDEEALYAGELDAATRARFDAELRGLDLDPDDYLLMPAHPWQWQHKLAITFAPDIARRDIVCLGHSADRYRAQQSIRTFFNADRPERHYVKTALSIQNMGFMRGLSPRYMRATPAINDWVAGLLEEDDELRNCGFGVLRERAAIGYTGDAYHRLGAPSAYTKMLAALWRESPVPQVAAGERLATMASLLHRDRDGRHLVSELIAASAVSPRDWVASYLRAYVRPVVHCLHRYELAFMPHGENLILVLQDHVPTRVLMKDIGEEIAVMGDLLLPAEVERVRAAVPDRVKPLAVLTDVFDGFLRFLAGILAEDRLLGEDEFWSLVAGTIVEHQAAHPELADAFARIDLFAAEFDHSCLNRLQLRDTRQMVDLSDQAESLIFAGTLVNPIARFAP</sequence>
<gene>
    <name evidence="7" type="ORF">ESP70_006880</name>
</gene>